<protein>
    <submittedName>
        <fullName evidence="1">Uncharacterized protein</fullName>
    </submittedName>
</protein>
<gene>
    <name evidence="1" type="ORF">PsYK624_111390</name>
</gene>
<comment type="caution">
    <text evidence="1">The sequence shown here is derived from an EMBL/GenBank/DDBJ whole genome shotgun (WGS) entry which is preliminary data.</text>
</comment>
<accession>A0A9P3LIA2</accession>
<organism evidence="1 2">
    <name type="scientific">Phanerochaete sordida</name>
    <dbReference type="NCBI Taxonomy" id="48140"/>
    <lineage>
        <taxon>Eukaryota</taxon>
        <taxon>Fungi</taxon>
        <taxon>Dikarya</taxon>
        <taxon>Basidiomycota</taxon>
        <taxon>Agaricomycotina</taxon>
        <taxon>Agaricomycetes</taxon>
        <taxon>Polyporales</taxon>
        <taxon>Phanerochaetaceae</taxon>
        <taxon>Phanerochaete</taxon>
    </lineage>
</organism>
<sequence length="110" mass="11299">MPPTTPPAIAPPSDTCDTAAVGIGVTDDDDGVAELVVELVRADVKELNAVGELEELVDDAELEVDEDGGPIFEELVSKNCSAANALKLFVACTLMNAQAGTVVSSGIARE</sequence>
<name>A0A9P3LIA2_9APHY</name>
<dbReference type="Proteomes" id="UP000703269">
    <property type="component" value="Unassembled WGS sequence"/>
</dbReference>
<dbReference type="EMBL" id="BPQB01000044">
    <property type="protein sequence ID" value="GJE94962.1"/>
    <property type="molecule type" value="Genomic_DNA"/>
</dbReference>
<evidence type="ECO:0000313" key="2">
    <source>
        <dbReference type="Proteomes" id="UP000703269"/>
    </source>
</evidence>
<keyword evidence="2" id="KW-1185">Reference proteome</keyword>
<dbReference type="AlphaFoldDB" id="A0A9P3LIA2"/>
<evidence type="ECO:0000313" key="1">
    <source>
        <dbReference type="EMBL" id="GJE94962.1"/>
    </source>
</evidence>
<reference evidence="1 2" key="1">
    <citation type="submission" date="2021-08" db="EMBL/GenBank/DDBJ databases">
        <title>Draft Genome Sequence of Phanerochaete sordida strain YK-624.</title>
        <authorList>
            <person name="Mori T."/>
            <person name="Dohra H."/>
            <person name="Suzuki T."/>
            <person name="Kawagishi H."/>
            <person name="Hirai H."/>
        </authorList>
    </citation>
    <scope>NUCLEOTIDE SEQUENCE [LARGE SCALE GENOMIC DNA]</scope>
    <source>
        <strain evidence="1 2">YK-624</strain>
    </source>
</reference>
<proteinExistence type="predicted"/>